<dbReference type="SUPFAM" id="SSF103473">
    <property type="entry name" value="MFS general substrate transporter"/>
    <property type="match status" value="1"/>
</dbReference>
<evidence type="ECO:0000313" key="4">
    <source>
        <dbReference type="Proteomes" id="UP000245207"/>
    </source>
</evidence>
<gene>
    <name evidence="3" type="ORF">CTI12_AA109510</name>
</gene>
<keyword evidence="4" id="KW-1185">Reference proteome</keyword>
<comment type="similarity">
    <text evidence="1">Belongs to the major facilitator superfamily. Phosphate:H(+) symporter (TC 2.A.1.9) family.</text>
</comment>
<feature type="transmembrane region" description="Helical" evidence="2">
    <location>
        <begin position="254"/>
        <end position="273"/>
    </location>
</feature>
<proteinExistence type="inferred from homology"/>
<evidence type="ECO:0000313" key="3">
    <source>
        <dbReference type="EMBL" id="PWA88105.1"/>
    </source>
</evidence>
<feature type="transmembrane region" description="Helical" evidence="2">
    <location>
        <begin position="140"/>
        <end position="163"/>
    </location>
</feature>
<organism evidence="3 4">
    <name type="scientific">Artemisia annua</name>
    <name type="common">Sweet wormwood</name>
    <dbReference type="NCBI Taxonomy" id="35608"/>
    <lineage>
        <taxon>Eukaryota</taxon>
        <taxon>Viridiplantae</taxon>
        <taxon>Streptophyta</taxon>
        <taxon>Embryophyta</taxon>
        <taxon>Tracheophyta</taxon>
        <taxon>Spermatophyta</taxon>
        <taxon>Magnoliopsida</taxon>
        <taxon>eudicotyledons</taxon>
        <taxon>Gunneridae</taxon>
        <taxon>Pentapetalae</taxon>
        <taxon>asterids</taxon>
        <taxon>campanulids</taxon>
        <taxon>Asterales</taxon>
        <taxon>Asteraceae</taxon>
        <taxon>Asteroideae</taxon>
        <taxon>Anthemideae</taxon>
        <taxon>Artemisiinae</taxon>
        <taxon>Artemisia</taxon>
    </lineage>
</organism>
<dbReference type="EMBL" id="PKPP01000845">
    <property type="protein sequence ID" value="PWA88105.1"/>
    <property type="molecule type" value="Genomic_DNA"/>
</dbReference>
<dbReference type="Proteomes" id="UP000245207">
    <property type="component" value="Unassembled WGS sequence"/>
</dbReference>
<evidence type="ECO:0000256" key="2">
    <source>
        <dbReference type="SAM" id="Phobius"/>
    </source>
</evidence>
<evidence type="ECO:0000256" key="1">
    <source>
        <dbReference type="ARBA" id="ARBA00044504"/>
    </source>
</evidence>
<protein>
    <submittedName>
        <fullName evidence="3">Proton-dependent oligopeptide transporter family</fullName>
    </submittedName>
</protein>
<dbReference type="InterPro" id="IPR036259">
    <property type="entry name" value="MFS_trans_sf"/>
</dbReference>
<dbReference type="Gene3D" id="1.20.1250.20">
    <property type="entry name" value="MFS general substrate transporter like domains"/>
    <property type="match status" value="2"/>
</dbReference>
<reference evidence="3 4" key="1">
    <citation type="journal article" date="2018" name="Mol. Plant">
        <title>The genome of Artemisia annua provides insight into the evolution of Asteraceae family and artemisinin biosynthesis.</title>
        <authorList>
            <person name="Shen Q."/>
            <person name="Zhang L."/>
            <person name="Liao Z."/>
            <person name="Wang S."/>
            <person name="Yan T."/>
            <person name="Shi P."/>
            <person name="Liu M."/>
            <person name="Fu X."/>
            <person name="Pan Q."/>
            <person name="Wang Y."/>
            <person name="Lv Z."/>
            <person name="Lu X."/>
            <person name="Zhang F."/>
            <person name="Jiang W."/>
            <person name="Ma Y."/>
            <person name="Chen M."/>
            <person name="Hao X."/>
            <person name="Li L."/>
            <person name="Tang Y."/>
            <person name="Lv G."/>
            <person name="Zhou Y."/>
            <person name="Sun X."/>
            <person name="Brodelius P.E."/>
            <person name="Rose J.K.C."/>
            <person name="Tang K."/>
        </authorList>
    </citation>
    <scope>NUCLEOTIDE SEQUENCE [LARGE SCALE GENOMIC DNA]</scope>
    <source>
        <strain evidence="4">cv. Huhao1</strain>
        <tissue evidence="3">Leaf</tissue>
    </source>
</reference>
<accession>A0A2U1PQT9</accession>
<keyword evidence="2" id="KW-0472">Membrane</keyword>
<keyword evidence="2" id="KW-1133">Transmembrane helix</keyword>
<feature type="transmembrane region" description="Helical" evidence="2">
    <location>
        <begin position="45"/>
        <end position="62"/>
    </location>
</feature>
<dbReference type="OrthoDB" id="975446at2759"/>
<sequence>MVGLLGYIYFGPGLAFSRSLTSYAIITVLVWYFTEYGNDLVTSAIYFNIQGSLSSLLVIYMAHAADSFVGRFQALLFSNTAYIGGLMLVWMFNPYDVKWLIVVIIVLLSFGTSGSNVLQDVLKDLVNDIDKSQDRTKTRSLARAAIWSRIAYVSGAISSIMWVAPDAIGGVHSSWSSSFLICMITMTITLTIFCKGHNIYHQGELTERPVEAFFRVFLASIKKLPKCNIRYDLSEFCIPFLYTWICGLRKNNKVQIGFGMLCGIISCTCALVLEVYRLKEVNQLVDKNENTSISFLWLLPQFCVLGCMEGLTREGLLEFYMAQMKEQPLRSYGEEYTEIVMGFGKLLNIFLILIFQSQLGWFGNTINNSRLDNYYLVMISCPPQKIIKVVVITIKQIKNEVFQVGLTPPRANGVTHSVAEMAPDACDIHHQTAARACGRFLFRSPDLSMSSTKSITMHFKIGSPDFPRARRTIRITTSHVIS</sequence>
<dbReference type="PANTHER" id="PTHR11654">
    <property type="entry name" value="OLIGOPEPTIDE TRANSPORTER-RELATED"/>
    <property type="match status" value="1"/>
</dbReference>
<feature type="transmembrane region" description="Helical" evidence="2">
    <location>
        <begin position="175"/>
        <end position="194"/>
    </location>
</feature>
<comment type="caution">
    <text evidence="3">The sequence shown here is derived from an EMBL/GenBank/DDBJ whole genome shotgun (WGS) entry which is preliminary data.</text>
</comment>
<feature type="transmembrane region" description="Helical" evidence="2">
    <location>
        <begin position="7"/>
        <end position="33"/>
    </location>
</feature>
<keyword evidence="2" id="KW-0812">Transmembrane</keyword>
<name>A0A2U1PQT9_ARTAN</name>
<feature type="transmembrane region" description="Helical" evidence="2">
    <location>
        <begin position="74"/>
        <end position="93"/>
    </location>
</feature>
<dbReference type="AlphaFoldDB" id="A0A2U1PQT9"/>
<feature type="transmembrane region" description="Helical" evidence="2">
    <location>
        <begin position="99"/>
        <end position="119"/>
    </location>
</feature>